<dbReference type="SUPFAM" id="SSF56112">
    <property type="entry name" value="Protein kinase-like (PK-like)"/>
    <property type="match status" value="1"/>
</dbReference>
<evidence type="ECO:0000256" key="6">
    <source>
        <dbReference type="ARBA" id="ARBA00022840"/>
    </source>
</evidence>
<evidence type="ECO:0000256" key="3">
    <source>
        <dbReference type="ARBA" id="ARBA00022679"/>
    </source>
</evidence>
<evidence type="ECO:0000256" key="5">
    <source>
        <dbReference type="ARBA" id="ARBA00022777"/>
    </source>
</evidence>
<reference evidence="9 10" key="1">
    <citation type="journal article" date="2018" name="Science">
        <title>The opium poppy genome and morphinan production.</title>
        <authorList>
            <person name="Guo L."/>
            <person name="Winzer T."/>
            <person name="Yang X."/>
            <person name="Li Y."/>
            <person name="Ning Z."/>
            <person name="He Z."/>
            <person name="Teodor R."/>
            <person name="Lu Y."/>
            <person name="Bowser T.A."/>
            <person name="Graham I.A."/>
            <person name="Ye K."/>
        </authorList>
    </citation>
    <scope>NUCLEOTIDE SEQUENCE [LARGE SCALE GENOMIC DNA]</scope>
    <source>
        <strain evidence="10">cv. HN1</strain>
        <tissue evidence="9">Leaves</tissue>
    </source>
</reference>
<keyword evidence="3" id="KW-0808">Transferase</keyword>
<dbReference type="InterPro" id="IPR050339">
    <property type="entry name" value="CC_SR_Kinase"/>
</dbReference>
<dbReference type="Proteomes" id="UP000316621">
    <property type="component" value="Chromosome 3"/>
</dbReference>
<sequence length="261" mass="29632">MEDSEISKLCESSEKRKLFVDSEGLNNKRHKESFSAIDSLKVAYEKEVARAVFAEKAYEDLYQKFIQSRYSKEFVEDHLLGHGSYGSVVQCTHRLDQCQYAIKRVRFIGSNMNVEIISYAVNGGEGEDGDESADSALLSDDENKIRYFKMGETVDPVTVYLLLFIQMELCEMKNKAAEVDAKADIYSLGILLFELISNFISATHRAKLLEPLTKDRIFPEEINTRDKEFILLLLSEQPKDRPSGKGDLRMVKAVDMDIAGV</sequence>
<accession>A0A4Y7J206</accession>
<dbReference type="InterPro" id="IPR000719">
    <property type="entry name" value="Prot_kinase_dom"/>
</dbReference>
<evidence type="ECO:0000313" key="9">
    <source>
        <dbReference type="EMBL" id="RZC53789.1"/>
    </source>
</evidence>
<dbReference type="InterPro" id="IPR017441">
    <property type="entry name" value="Protein_kinase_ATP_BS"/>
</dbReference>
<organism evidence="9 10">
    <name type="scientific">Papaver somniferum</name>
    <name type="common">Opium poppy</name>
    <dbReference type="NCBI Taxonomy" id="3469"/>
    <lineage>
        <taxon>Eukaryota</taxon>
        <taxon>Viridiplantae</taxon>
        <taxon>Streptophyta</taxon>
        <taxon>Embryophyta</taxon>
        <taxon>Tracheophyta</taxon>
        <taxon>Spermatophyta</taxon>
        <taxon>Magnoliopsida</taxon>
        <taxon>Ranunculales</taxon>
        <taxon>Papaveraceae</taxon>
        <taxon>Papaveroideae</taxon>
        <taxon>Papaver</taxon>
    </lineage>
</organism>
<dbReference type="EC" id="2.7.11.1" evidence="1"/>
<evidence type="ECO:0000256" key="1">
    <source>
        <dbReference type="ARBA" id="ARBA00012513"/>
    </source>
</evidence>
<dbReference type="GO" id="GO:0005524">
    <property type="term" value="F:ATP binding"/>
    <property type="evidence" value="ECO:0007669"/>
    <property type="project" value="UniProtKB-UniRule"/>
</dbReference>
<feature type="domain" description="Protein kinase" evidence="8">
    <location>
        <begin position="74"/>
        <end position="251"/>
    </location>
</feature>
<protein>
    <recommendedName>
        <fullName evidence="1">non-specific serine/threonine protein kinase</fullName>
        <ecNumber evidence="1">2.7.11.1</ecNumber>
    </recommendedName>
</protein>
<keyword evidence="5" id="KW-0418">Kinase</keyword>
<evidence type="ECO:0000256" key="7">
    <source>
        <dbReference type="PROSITE-ProRule" id="PRU10141"/>
    </source>
</evidence>
<dbReference type="GO" id="GO:0005737">
    <property type="term" value="C:cytoplasm"/>
    <property type="evidence" value="ECO:0007669"/>
    <property type="project" value="TreeGrafter"/>
</dbReference>
<name>A0A4Y7J206_PAPSO</name>
<dbReference type="Gene3D" id="3.30.200.20">
    <property type="entry name" value="Phosphorylase Kinase, domain 1"/>
    <property type="match status" value="1"/>
</dbReference>
<feature type="binding site" evidence="7">
    <location>
        <position position="103"/>
    </location>
    <ligand>
        <name>ATP</name>
        <dbReference type="ChEBI" id="CHEBI:30616"/>
    </ligand>
</feature>
<gene>
    <name evidence="9" type="ORF">C5167_012643</name>
</gene>
<keyword evidence="10" id="KW-1185">Reference proteome</keyword>
<evidence type="ECO:0000313" key="10">
    <source>
        <dbReference type="Proteomes" id="UP000316621"/>
    </source>
</evidence>
<evidence type="ECO:0000256" key="4">
    <source>
        <dbReference type="ARBA" id="ARBA00022741"/>
    </source>
</evidence>
<dbReference type="GO" id="GO:0005634">
    <property type="term" value="C:nucleus"/>
    <property type="evidence" value="ECO:0007669"/>
    <property type="project" value="TreeGrafter"/>
</dbReference>
<dbReference type="PROSITE" id="PS00107">
    <property type="entry name" value="PROTEIN_KINASE_ATP"/>
    <property type="match status" value="1"/>
</dbReference>
<evidence type="ECO:0000256" key="2">
    <source>
        <dbReference type="ARBA" id="ARBA00022527"/>
    </source>
</evidence>
<dbReference type="InterPro" id="IPR011009">
    <property type="entry name" value="Kinase-like_dom_sf"/>
</dbReference>
<dbReference type="PANTHER" id="PTHR11042">
    <property type="entry name" value="EUKARYOTIC TRANSLATION INITIATION FACTOR 2-ALPHA KINASE EIF2-ALPHA KINASE -RELATED"/>
    <property type="match status" value="1"/>
</dbReference>
<dbReference type="PANTHER" id="PTHR11042:SF160">
    <property type="entry name" value="EUKARYOTIC TRANSLATION INITIATION FACTOR 2-ALPHA KINASE 1"/>
    <property type="match status" value="1"/>
</dbReference>
<keyword evidence="2" id="KW-0723">Serine/threonine-protein kinase</keyword>
<dbReference type="EMBL" id="CM010717">
    <property type="protein sequence ID" value="RZC53789.1"/>
    <property type="molecule type" value="Genomic_DNA"/>
</dbReference>
<keyword evidence="6 7" id="KW-0067">ATP-binding</keyword>
<dbReference type="SMART" id="SM00220">
    <property type="entry name" value="S_TKc"/>
    <property type="match status" value="1"/>
</dbReference>
<dbReference type="Gramene" id="RZC53789">
    <property type="protein sequence ID" value="RZC53789"/>
    <property type="gene ID" value="C5167_012643"/>
</dbReference>
<proteinExistence type="predicted"/>
<keyword evidence="4 7" id="KW-0547">Nucleotide-binding</keyword>
<dbReference type="AlphaFoldDB" id="A0A4Y7J206"/>
<dbReference type="GO" id="GO:0004694">
    <property type="term" value="F:eukaryotic translation initiation factor 2alpha kinase activity"/>
    <property type="evidence" value="ECO:0007669"/>
    <property type="project" value="TreeGrafter"/>
</dbReference>
<dbReference type="Gene3D" id="1.10.510.10">
    <property type="entry name" value="Transferase(Phosphotransferase) domain 1"/>
    <property type="match status" value="1"/>
</dbReference>
<evidence type="ECO:0000259" key="8">
    <source>
        <dbReference type="SMART" id="SM00220"/>
    </source>
</evidence>